<feature type="transmembrane region" description="Helical" evidence="1">
    <location>
        <begin position="53"/>
        <end position="75"/>
    </location>
</feature>
<organism evidence="3 4">
    <name type="scientific">Bizionia hallyeonensis</name>
    <dbReference type="NCBI Taxonomy" id="1123757"/>
    <lineage>
        <taxon>Bacteria</taxon>
        <taxon>Pseudomonadati</taxon>
        <taxon>Bacteroidota</taxon>
        <taxon>Flavobacteriia</taxon>
        <taxon>Flavobacteriales</taxon>
        <taxon>Flavobacteriaceae</taxon>
        <taxon>Bizionia</taxon>
    </lineage>
</organism>
<feature type="transmembrane region" description="Helical" evidence="1">
    <location>
        <begin position="87"/>
        <end position="105"/>
    </location>
</feature>
<dbReference type="InterPro" id="IPR003675">
    <property type="entry name" value="Rce1/LyrA-like_dom"/>
</dbReference>
<feature type="transmembrane region" description="Helical" evidence="1">
    <location>
        <begin position="21"/>
        <end position="41"/>
    </location>
</feature>
<protein>
    <submittedName>
        <fullName evidence="3">Type II CAAX prenyl endopeptidase Rce1 family protein</fullName>
    </submittedName>
</protein>
<dbReference type="EMBL" id="JBHSLA010000004">
    <property type="protein sequence ID" value="MFC5195943.1"/>
    <property type="molecule type" value="Genomic_DNA"/>
</dbReference>
<reference evidence="4" key="1">
    <citation type="journal article" date="2019" name="Int. J. Syst. Evol. Microbiol.">
        <title>The Global Catalogue of Microorganisms (GCM) 10K type strain sequencing project: providing services to taxonomists for standard genome sequencing and annotation.</title>
        <authorList>
            <consortium name="The Broad Institute Genomics Platform"/>
            <consortium name="The Broad Institute Genome Sequencing Center for Infectious Disease"/>
            <person name="Wu L."/>
            <person name="Ma J."/>
        </authorList>
    </citation>
    <scope>NUCLEOTIDE SEQUENCE [LARGE SCALE GENOMIC DNA]</scope>
    <source>
        <strain evidence="4">JCM 17978</strain>
    </source>
</reference>
<comment type="caution">
    <text evidence="3">The sequence shown here is derived from an EMBL/GenBank/DDBJ whole genome shotgun (WGS) entry which is preliminary data.</text>
</comment>
<dbReference type="Pfam" id="PF02517">
    <property type="entry name" value="Rce1-like"/>
    <property type="match status" value="1"/>
</dbReference>
<accession>A0ABW0C7C0</accession>
<evidence type="ECO:0000256" key="1">
    <source>
        <dbReference type="SAM" id="Phobius"/>
    </source>
</evidence>
<feature type="transmembrane region" description="Helical" evidence="1">
    <location>
        <begin position="168"/>
        <end position="188"/>
    </location>
</feature>
<gene>
    <name evidence="3" type="ORF">ACFPH8_11425</name>
</gene>
<keyword evidence="1" id="KW-0472">Membrane</keyword>
<keyword evidence="1" id="KW-1133">Transmembrane helix</keyword>
<proteinExistence type="predicted"/>
<dbReference type="RefSeq" id="WP_376861066.1">
    <property type="nucleotide sequence ID" value="NZ_JBHSLA010000004.1"/>
</dbReference>
<evidence type="ECO:0000259" key="2">
    <source>
        <dbReference type="Pfam" id="PF02517"/>
    </source>
</evidence>
<feature type="domain" description="CAAX prenyl protease 2/Lysostaphin resistance protein A-like" evidence="2">
    <location>
        <begin position="214"/>
        <end position="293"/>
    </location>
</feature>
<evidence type="ECO:0000313" key="4">
    <source>
        <dbReference type="Proteomes" id="UP001596162"/>
    </source>
</evidence>
<keyword evidence="4" id="KW-1185">Reference proteome</keyword>
<dbReference type="Proteomes" id="UP001596162">
    <property type="component" value="Unassembled WGS sequence"/>
</dbReference>
<sequence>MKTIVKYIRTHLKEDYKTSTYLIFILFLSVFISINHVSDFAVNFLSHTINTSLLVVSYFLFFGFAYYATIAIIVFTKSDYSFIKSRGFWFTSIFAILLVSLRLGFLEHYKWIYENTAPEKAFFYIKIATRAMRTLIFSFGILFFYYFFEKYNTNFYGFSTKKLSWKPYFLLLLFVIPVIIIASFQPGFLNQYPSIGYTGNTINKMHALAIYEPVYLLDFISIEWFFRGFLVLSMVKILGSKSILPMVALYVFFHVGKPTGEIIGSIFGGYLLGVISLHSKSIIGGIIIHIGVAFLMDFMAIIQKFDIYF</sequence>
<keyword evidence="1" id="KW-0812">Transmembrane</keyword>
<feature type="transmembrane region" description="Helical" evidence="1">
    <location>
        <begin position="282"/>
        <end position="302"/>
    </location>
</feature>
<name>A0ABW0C7C0_9FLAO</name>
<feature type="transmembrane region" description="Helical" evidence="1">
    <location>
        <begin position="125"/>
        <end position="148"/>
    </location>
</feature>
<evidence type="ECO:0000313" key="3">
    <source>
        <dbReference type="EMBL" id="MFC5195943.1"/>
    </source>
</evidence>
<feature type="transmembrane region" description="Helical" evidence="1">
    <location>
        <begin position="208"/>
        <end position="226"/>
    </location>
</feature>